<dbReference type="FunFam" id="3.90.950.10:FF:000001">
    <property type="entry name" value="dITP/XTP pyrophosphatase"/>
    <property type="match status" value="1"/>
</dbReference>
<evidence type="ECO:0000256" key="9">
    <source>
        <dbReference type="ARBA" id="ARBA00052017"/>
    </source>
</evidence>
<dbReference type="PANTHER" id="PTHR11067:SF9">
    <property type="entry name" value="INOSINE TRIPHOSPHATE PYROPHOSPHATASE"/>
    <property type="match status" value="1"/>
</dbReference>
<feature type="binding site" evidence="10">
    <location>
        <begin position="155"/>
        <end position="158"/>
    </location>
    <ligand>
        <name>substrate</name>
    </ligand>
</feature>
<comment type="subunit">
    <text evidence="2 10">Homodimer.</text>
</comment>
<comment type="caution">
    <text evidence="12">The sequence shown here is derived from an EMBL/GenBank/DDBJ whole genome shotgun (WGS) entry which is preliminary data.</text>
</comment>
<dbReference type="GO" id="GO:0036220">
    <property type="term" value="F:ITP diphosphatase activity"/>
    <property type="evidence" value="ECO:0007669"/>
    <property type="project" value="UniProtKB-UniRule"/>
</dbReference>
<dbReference type="PANTHER" id="PTHR11067">
    <property type="entry name" value="INOSINE TRIPHOSPHATE PYROPHOSPHATASE/HAM1 PROTEIN"/>
    <property type="match status" value="1"/>
</dbReference>
<evidence type="ECO:0000256" key="3">
    <source>
        <dbReference type="ARBA" id="ARBA00022723"/>
    </source>
</evidence>
<dbReference type="Gene3D" id="3.90.950.10">
    <property type="match status" value="1"/>
</dbReference>
<dbReference type="HAMAP" id="MF_01405">
    <property type="entry name" value="Non_canon_purine_NTPase"/>
    <property type="match status" value="1"/>
</dbReference>
<feature type="binding site" evidence="10">
    <location>
        <position position="73"/>
    </location>
    <ligand>
        <name>substrate</name>
    </ligand>
</feature>
<accession>A0A832GNC8</accession>
<sequence length="207" mass="23170">MSSKVLLIGTKNQGKIKEIKEALKELPFVIKSLKDFPYLPTPEESGKTFLENALIKAKFYAENTGLLTLADDSGLEVYALGGAPGIYSSRFAGPEATDEENYKKLLELLKDTPPEKRKARFVCVMVCYHPTGKYIYTEGVWEGRIALEPKGSQGFGYDPVFLVEEFNYEKTVAELPSELKNQLSHRAKALRSLKEKLPSFLAQIEAL</sequence>
<dbReference type="Pfam" id="PF01725">
    <property type="entry name" value="Ham1p_like"/>
    <property type="match status" value="1"/>
</dbReference>
<feature type="binding site" evidence="10">
    <location>
        <begin position="10"/>
        <end position="15"/>
    </location>
    <ligand>
        <name>substrate</name>
    </ligand>
</feature>
<proteinExistence type="inferred from homology"/>
<evidence type="ECO:0000256" key="11">
    <source>
        <dbReference type="RuleBase" id="RU003781"/>
    </source>
</evidence>
<dbReference type="GO" id="GO:0046872">
    <property type="term" value="F:metal ion binding"/>
    <property type="evidence" value="ECO:0007669"/>
    <property type="project" value="UniProtKB-KW"/>
</dbReference>
<dbReference type="GO" id="GO:0000166">
    <property type="term" value="F:nucleotide binding"/>
    <property type="evidence" value="ECO:0007669"/>
    <property type="project" value="UniProtKB-KW"/>
</dbReference>
<dbReference type="EC" id="3.6.1.66" evidence="10"/>
<dbReference type="NCBIfam" id="TIGR00042">
    <property type="entry name" value="RdgB/HAM1 family non-canonical purine NTP pyrophosphatase"/>
    <property type="match status" value="1"/>
</dbReference>
<comment type="catalytic activity">
    <reaction evidence="10">
        <text>ITP + H2O = IMP + diphosphate + H(+)</text>
        <dbReference type="Rhea" id="RHEA:29399"/>
        <dbReference type="ChEBI" id="CHEBI:15377"/>
        <dbReference type="ChEBI" id="CHEBI:15378"/>
        <dbReference type="ChEBI" id="CHEBI:33019"/>
        <dbReference type="ChEBI" id="CHEBI:58053"/>
        <dbReference type="ChEBI" id="CHEBI:61402"/>
        <dbReference type="EC" id="3.6.1.66"/>
    </reaction>
</comment>
<keyword evidence="7 10" id="KW-0546">Nucleotide metabolism</keyword>
<feature type="binding site" evidence="10">
    <location>
        <position position="72"/>
    </location>
    <ligand>
        <name>Mg(2+)</name>
        <dbReference type="ChEBI" id="CHEBI:18420"/>
    </ligand>
</feature>
<dbReference type="GO" id="GO:0017111">
    <property type="term" value="F:ribonucleoside triphosphate phosphatase activity"/>
    <property type="evidence" value="ECO:0007669"/>
    <property type="project" value="InterPro"/>
</dbReference>
<evidence type="ECO:0000256" key="2">
    <source>
        <dbReference type="ARBA" id="ARBA00011738"/>
    </source>
</evidence>
<comment type="similarity">
    <text evidence="1 10 11">Belongs to the HAM1 NTPase family.</text>
</comment>
<protein>
    <recommendedName>
        <fullName evidence="10">dITP/XTP pyrophosphatase</fullName>
        <ecNumber evidence="10">3.6.1.66</ecNumber>
    </recommendedName>
    <alternativeName>
        <fullName evidence="10">Non-canonical purine NTP pyrophosphatase</fullName>
    </alternativeName>
    <alternativeName>
        <fullName evidence="10">Non-standard purine NTP pyrophosphatase</fullName>
    </alternativeName>
    <alternativeName>
        <fullName evidence="10">Nucleoside-triphosphate diphosphatase</fullName>
    </alternativeName>
    <alternativeName>
        <fullName evidence="10">Nucleoside-triphosphate pyrophosphatase</fullName>
        <shortName evidence="10">NTPase</shortName>
    </alternativeName>
</protein>
<evidence type="ECO:0000256" key="1">
    <source>
        <dbReference type="ARBA" id="ARBA00008023"/>
    </source>
</evidence>
<comment type="function">
    <text evidence="10">Pyrophosphatase that catalyzes the hydrolysis of nucleoside triphosphates to their monophosphate derivatives, with a high preference for the non-canonical purine nucleotides XTP (xanthosine triphosphate), dITP (deoxyinosine triphosphate) and ITP. Seems to function as a house-cleaning enzyme that removes non-canonical purine nucleotides from the nucleotide pool, thus preventing their incorporation into DNA/RNA and avoiding chromosomal lesions.</text>
</comment>
<evidence type="ECO:0000256" key="8">
    <source>
        <dbReference type="ARBA" id="ARBA00051875"/>
    </source>
</evidence>
<evidence type="ECO:0000256" key="6">
    <source>
        <dbReference type="ARBA" id="ARBA00022842"/>
    </source>
</evidence>
<comment type="catalytic activity">
    <reaction evidence="9 10">
        <text>XTP + H2O = XMP + diphosphate + H(+)</text>
        <dbReference type="Rhea" id="RHEA:28610"/>
        <dbReference type="ChEBI" id="CHEBI:15377"/>
        <dbReference type="ChEBI" id="CHEBI:15378"/>
        <dbReference type="ChEBI" id="CHEBI:33019"/>
        <dbReference type="ChEBI" id="CHEBI:57464"/>
        <dbReference type="ChEBI" id="CHEBI:61314"/>
        <dbReference type="EC" id="3.6.1.66"/>
    </reaction>
</comment>
<dbReference type="InterPro" id="IPR029001">
    <property type="entry name" value="ITPase-like_fam"/>
</dbReference>
<feature type="binding site" evidence="10">
    <location>
        <position position="180"/>
    </location>
    <ligand>
        <name>substrate</name>
    </ligand>
</feature>
<evidence type="ECO:0000256" key="7">
    <source>
        <dbReference type="ARBA" id="ARBA00023080"/>
    </source>
</evidence>
<reference evidence="12" key="1">
    <citation type="journal article" date="2020" name="mSystems">
        <title>Genome- and Community-Level Interaction Insights into Carbon Utilization and Element Cycling Functions of Hydrothermarchaeota in Hydrothermal Sediment.</title>
        <authorList>
            <person name="Zhou Z."/>
            <person name="Liu Y."/>
            <person name="Xu W."/>
            <person name="Pan J."/>
            <person name="Luo Z.H."/>
            <person name="Li M."/>
        </authorList>
    </citation>
    <scope>NUCLEOTIDE SEQUENCE [LARGE SCALE GENOMIC DNA]</scope>
    <source>
        <strain evidence="12">SpSt-605</strain>
    </source>
</reference>
<keyword evidence="6 10" id="KW-0460">Magnesium</keyword>
<evidence type="ECO:0000256" key="5">
    <source>
        <dbReference type="ARBA" id="ARBA00022801"/>
    </source>
</evidence>
<keyword evidence="3 10" id="KW-0479">Metal-binding</keyword>
<evidence type="ECO:0000256" key="4">
    <source>
        <dbReference type="ARBA" id="ARBA00022741"/>
    </source>
</evidence>
<evidence type="ECO:0000256" key="10">
    <source>
        <dbReference type="HAMAP-Rule" id="MF_01405"/>
    </source>
</evidence>
<feature type="binding site" evidence="10">
    <location>
        <position position="43"/>
    </location>
    <ligand>
        <name>Mg(2+)</name>
        <dbReference type="ChEBI" id="CHEBI:18420"/>
    </ligand>
</feature>
<name>A0A832GNC8_9BACT</name>
<gene>
    <name evidence="12" type="ORF">ENT73_01820</name>
</gene>
<dbReference type="NCBIfam" id="NF011397">
    <property type="entry name" value="PRK14822.1"/>
    <property type="match status" value="1"/>
</dbReference>
<dbReference type="CDD" id="cd00515">
    <property type="entry name" value="HAM1"/>
    <property type="match status" value="1"/>
</dbReference>
<dbReference type="EMBL" id="DSZU01000028">
    <property type="protein sequence ID" value="HGV54814.1"/>
    <property type="molecule type" value="Genomic_DNA"/>
</dbReference>
<dbReference type="InterPro" id="IPR002637">
    <property type="entry name" value="RdgB/HAM1"/>
</dbReference>
<keyword evidence="4 10" id="KW-0547">Nucleotide-binding</keyword>
<dbReference type="GO" id="GO:0005829">
    <property type="term" value="C:cytosol"/>
    <property type="evidence" value="ECO:0007669"/>
    <property type="project" value="TreeGrafter"/>
</dbReference>
<feature type="binding site" evidence="10">
    <location>
        <begin position="185"/>
        <end position="186"/>
    </location>
    <ligand>
        <name>substrate</name>
    </ligand>
</feature>
<dbReference type="SUPFAM" id="SSF52972">
    <property type="entry name" value="ITPase-like"/>
    <property type="match status" value="1"/>
</dbReference>
<organism evidence="12">
    <name type="scientific">Caldimicrobium thiodismutans</name>
    <dbReference type="NCBI Taxonomy" id="1653476"/>
    <lineage>
        <taxon>Bacteria</taxon>
        <taxon>Pseudomonadati</taxon>
        <taxon>Thermodesulfobacteriota</taxon>
        <taxon>Thermodesulfobacteria</taxon>
        <taxon>Thermodesulfobacteriales</taxon>
        <taxon>Thermodesulfobacteriaceae</taxon>
        <taxon>Caldimicrobium</taxon>
    </lineage>
</organism>
<keyword evidence="5 10" id="KW-0378">Hydrolase</keyword>
<dbReference type="GO" id="GO:0036222">
    <property type="term" value="F:XTP diphosphatase activity"/>
    <property type="evidence" value="ECO:0007669"/>
    <property type="project" value="UniProtKB-UniRule"/>
</dbReference>
<dbReference type="AlphaFoldDB" id="A0A832GNC8"/>
<comment type="cofactor">
    <cofactor evidence="10">
        <name>Mg(2+)</name>
        <dbReference type="ChEBI" id="CHEBI:18420"/>
    </cofactor>
    <text evidence="10">Binds 1 Mg(2+) ion per subunit.</text>
</comment>
<feature type="active site" description="Proton acceptor" evidence="10">
    <location>
        <position position="72"/>
    </location>
</feature>
<dbReference type="GO" id="GO:0009146">
    <property type="term" value="P:purine nucleoside triphosphate catabolic process"/>
    <property type="evidence" value="ECO:0007669"/>
    <property type="project" value="UniProtKB-UniRule"/>
</dbReference>
<dbReference type="GO" id="GO:0035870">
    <property type="term" value="F:dITP diphosphatase activity"/>
    <property type="evidence" value="ECO:0007669"/>
    <property type="project" value="UniProtKB-UniRule"/>
</dbReference>
<dbReference type="GO" id="GO:0009117">
    <property type="term" value="P:nucleotide metabolic process"/>
    <property type="evidence" value="ECO:0007669"/>
    <property type="project" value="UniProtKB-KW"/>
</dbReference>
<comment type="catalytic activity">
    <reaction evidence="8 10">
        <text>dITP + H2O = dIMP + diphosphate + H(+)</text>
        <dbReference type="Rhea" id="RHEA:28342"/>
        <dbReference type="ChEBI" id="CHEBI:15377"/>
        <dbReference type="ChEBI" id="CHEBI:15378"/>
        <dbReference type="ChEBI" id="CHEBI:33019"/>
        <dbReference type="ChEBI" id="CHEBI:61194"/>
        <dbReference type="ChEBI" id="CHEBI:61382"/>
        <dbReference type="EC" id="3.6.1.66"/>
    </reaction>
</comment>
<evidence type="ECO:0000313" key="12">
    <source>
        <dbReference type="EMBL" id="HGV54814.1"/>
    </source>
</evidence>
<dbReference type="InterPro" id="IPR020922">
    <property type="entry name" value="dITP/XTP_pyrophosphatase"/>
</dbReference>